<protein>
    <submittedName>
        <fullName evidence="2">FRG domain-containing protein</fullName>
    </submittedName>
</protein>
<proteinExistence type="predicted"/>
<dbReference type="InterPro" id="IPR014966">
    <property type="entry name" value="FRG-dom"/>
</dbReference>
<gene>
    <name evidence="2" type="ORF">DW084_18550</name>
</gene>
<organism evidence="2 3">
    <name type="scientific">Enterococcus casseliflavus</name>
    <name type="common">Enterococcus flavescens</name>
    <dbReference type="NCBI Taxonomy" id="37734"/>
    <lineage>
        <taxon>Bacteria</taxon>
        <taxon>Bacillati</taxon>
        <taxon>Bacillota</taxon>
        <taxon>Bacilli</taxon>
        <taxon>Lactobacillales</taxon>
        <taxon>Enterococcaceae</taxon>
        <taxon>Enterococcus</taxon>
    </lineage>
</organism>
<dbReference type="EMBL" id="QRMZ01000075">
    <property type="protein sequence ID" value="RHK01132.1"/>
    <property type="molecule type" value="Genomic_DNA"/>
</dbReference>
<feature type="domain" description="FRG" evidence="1">
    <location>
        <begin position="22"/>
        <end position="129"/>
    </location>
</feature>
<name>A0A415EID0_ENTCA</name>
<dbReference type="Pfam" id="PF08867">
    <property type="entry name" value="FRG"/>
    <property type="match status" value="1"/>
</dbReference>
<comment type="caution">
    <text evidence="2">The sequence shown here is derived from an EMBL/GenBank/DDBJ whole genome shotgun (WGS) entry which is preliminary data.</text>
</comment>
<dbReference type="AlphaFoldDB" id="A0A415EID0"/>
<dbReference type="SMART" id="SM00901">
    <property type="entry name" value="FRG"/>
    <property type="match status" value="1"/>
</dbReference>
<dbReference type="Proteomes" id="UP000286288">
    <property type="component" value="Unassembled WGS sequence"/>
</dbReference>
<accession>A0A415EID0</accession>
<reference evidence="2 3" key="1">
    <citation type="submission" date="2018-08" db="EMBL/GenBank/DDBJ databases">
        <title>A genome reference for cultivated species of the human gut microbiota.</title>
        <authorList>
            <person name="Zou Y."/>
            <person name="Xue W."/>
            <person name="Luo G."/>
        </authorList>
    </citation>
    <scope>NUCLEOTIDE SEQUENCE [LARGE SCALE GENOMIC DNA]</scope>
    <source>
        <strain evidence="2 3">AF48-16</strain>
    </source>
</reference>
<evidence type="ECO:0000313" key="2">
    <source>
        <dbReference type="EMBL" id="RHK01132.1"/>
    </source>
</evidence>
<sequence length="293" mass="34171">MKWKVFYLYKELFQKIASDSSLGKFNYFRGQAKNWDTIPGIFRPNTSESFINEFESIYKRISVEFPNEVEYIKYKSDPSIERQRAKQLAMLQHYGLRTSLLDLTRNPFIALLFMVSDSSKKDFSSGIIEAYAIDEDLHDKENIFISVEKEEHNRRLKAQDGAFLYYDKLLNFTEKEVLKIPRIVIELCYNTDDLTDEKAKKISDIKDALSSLSSGASEELLSAFNNELENLTSELKSIQANIDKTGIFSMIHDEIKGKLNEFFYFEESLFPDLYKYIEYLQPSILNTCNQSIL</sequence>
<evidence type="ECO:0000259" key="1">
    <source>
        <dbReference type="SMART" id="SM00901"/>
    </source>
</evidence>
<evidence type="ECO:0000313" key="3">
    <source>
        <dbReference type="Proteomes" id="UP000286288"/>
    </source>
</evidence>